<dbReference type="OrthoDB" id="1739072at2"/>
<evidence type="ECO:0000313" key="3">
    <source>
        <dbReference type="Proteomes" id="UP000248132"/>
    </source>
</evidence>
<proteinExistence type="predicted"/>
<dbReference type="RefSeq" id="WP_110461415.1">
    <property type="nucleotide sequence ID" value="NZ_QKMR01000006.1"/>
</dbReference>
<evidence type="ECO:0000256" key="1">
    <source>
        <dbReference type="SAM" id="Phobius"/>
    </source>
</evidence>
<comment type="caution">
    <text evidence="2">The sequence shown here is derived from an EMBL/GenBank/DDBJ whole genome shotgun (WGS) entry which is preliminary data.</text>
</comment>
<feature type="transmembrane region" description="Helical" evidence="1">
    <location>
        <begin position="24"/>
        <end position="44"/>
    </location>
</feature>
<keyword evidence="1" id="KW-0472">Membrane</keyword>
<evidence type="ECO:0008006" key="4">
    <source>
        <dbReference type="Google" id="ProtNLM"/>
    </source>
</evidence>
<dbReference type="EMBL" id="QKMR01000006">
    <property type="protein sequence ID" value="PYG88518.1"/>
    <property type="molecule type" value="Genomic_DNA"/>
</dbReference>
<reference evidence="2 3" key="1">
    <citation type="submission" date="2018-06" db="EMBL/GenBank/DDBJ databases">
        <title>Genomic Encyclopedia of Type Strains, Phase I: the one thousand microbial genomes (KMG-I) project.</title>
        <authorList>
            <person name="Kyrpides N."/>
        </authorList>
    </citation>
    <scope>NUCLEOTIDE SEQUENCE [LARGE SCALE GENOMIC DNA]</scope>
    <source>
        <strain evidence="2 3">DSM 19573</strain>
    </source>
</reference>
<gene>
    <name evidence="2" type="ORF">LY28_01367</name>
</gene>
<accession>A0A318XLL7</accession>
<keyword evidence="1" id="KW-1133">Transmembrane helix</keyword>
<dbReference type="AlphaFoldDB" id="A0A318XLL7"/>
<organism evidence="2 3">
    <name type="scientific">Ruminiclostridium sufflavum DSM 19573</name>
    <dbReference type="NCBI Taxonomy" id="1121337"/>
    <lineage>
        <taxon>Bacteria</taxon>
        <taxon>Bacillati</taxon>
        <taxon>Bacillota</taxon>
        <taxon>Clostridia</taxon>
        <taxon>Eubacteriales</taxon>
        <taxon>Oscillospiraceae</taxon>
        <taxon>Ruminiclostridium</taxon>
    </lineage>
</organism>
<keyword evidence="1" id="KW-0812">Transmembrane</keyword>
<name>A0A318XLL7_9FIRM</name>
<sequence>MSLALNTKKIYINKKGSLTAETSIVFSVVFLLTAALIYIFILMYQYAVLQSIVNEAANIGSCYYCKQFCDEYGYSVNNNLYWRIYDKSSEEKKAALNQYISERLKKSVFNSQIKSDICISDKFLLKQISASLEAQYRLPAGNCLEIFGLPSTICIKAEANSPLHDKAEFVRNLDIINDIEKCIANSDNKWIGKDSQVSTVLDKLFKSR</sequence>
<dbReference type="Proteomes" id="UP000248132">
    <property type="component" value="Unassembled WGS sequence"/>
</dbReference>
<evidence type="ECO:0000313" key="2">
    <source>
        <dbReference type="EMBL" id="PYG88518.1"/>
    </source>
</evidence>
<protein>
    <recommendedName>
        <fullName evidence="4">TadE-like protein</fullName>
    </recommendedName>
</protein>
<keyword evidence="3" id="KW-1185">Reference proteome</keyword>